<dbReference type="OrthoDB" id="47785at2759"/>
<dbReference type="SUPFAM" id="SSF56024">
    <property type="entry name" value="Phospholipase D/nuclease"/>
    <property type="match status" value="2"/>
</dbReference>
<evidence type="ECO:0000256" key="13">
    <source>
        <dbReference type="ARBA" id="ARBA00023242"/>
    </source>
</evidence>
<feature type="compositionally biased region" description="Polar residues" evidence="19">
    <location>
        <begin position="80"/>
        <end position="93"/>
    </location>
</feature>
<dbReference type="AlphaFoldDB" id="A0A7K6ATH0"/>
<dbReference type="GO" id="GO:0003697">
    <property type="term" value="F:single-stranded DNA binding"/>
    <property type="evidence" value="ECO:0007669"/>
    <property type="project" value="TreeGrafter"/>
</dbReference>
<organism evidence="20 21">
    <name type="scientific">Upupa epops</name>
    <name type="common">Eurasian hoopoe</name>
    <dbReference type="NCBI Taxonomy" id="57439"/>
    <lineage>
        <taxon>Eukaryota</taxon>
        <taxon>Metazoa</taxon>
        <taxon>Chordata</taxon>
        <taxon>Craniata</taxon>
        <taxon>Vertebrata</taxon>
        <taxon>Euteleostomi</taxon>
        <taxon>Archelosauria</taxon>
        <taxon>Archosauria</taxon>
        <taxon>Dinosauria</taxon>
        <taxon>Saurischia</taxon>
        <taxon>Theropoda</taxon>
        <taxon>Coelurosauria</taxon>
        <taxon>Aves</taxon>
        <taxon>Neognathae</taxon>
        <taxon>Neoaves</taxon>
        <taxon>Telluraves</taxon>
        <taxon>Coraciimorphae</taxon>
        <taxon>Bucerotiformes</taxon>
        <taxon>Upupidae</taxon>
        <taxon>Upupa</taxon>
    </lineage>
</organism>
<comment type="function">
    <text evidence="14">DNA repair enzyme that can remove a variety of covalent adducts from DNA through hydrolysis of a 3'-phosphodiester bond, giving rise to DNA with a free 3' phosphate. Catalyzes the hydrolysis of dead-end complexes between DNA and the topoisomerase I active site tyrosine residue. Hydrolyzes 3'-phosphoglycolates on protruding 3' ends on DNA double-strand breaks due to DNA damage by radiation and free radicals. Acts on blunt-ended double-strand DNA breaks and on single-stranded DNA. Has low 3'exonuclease activity and can remove a single nucleoside from the 3'end of DNA and RNA molecules with 3'hydroxyl groups. Has no exonuclease activity towards DNA or RNA with a 3'phosphate.</text>
</comment>
<keyword evidence="6" id="KW-0597">Phosphoprotein</keyword>
<dbReference type="CDD" id="cd09195">
    <property type="entry name" value="PLDc_mTdp1_2"/>
    <property type="match status" value="1"/>
</dbReference>
<evidence type="ECO:0000256" key="11">
    <source>
        <dbReference type="ARBA" id="ARBA00022839"/>
    </source>
</evidence>
<evidence type="ECO:0000313" key="21">
    <source>
        <dbReference type="Proteomes" id="UP000544127"/>
    </source>
</evidence>
<evidence type="ECO:0000256" key="3">
    <source>
        <dbReference type="ARBA" id="ARBA00010205"/>
    </source>
</evidence>
<dbReference type="GO" id="GO:0004527">
    <property type="term" value="F:exonuclease activity"/>
    <property type="evidence" value="ECO:0007669"/>
    <property type="project" value="UniProtKB-KW"/>
</dbReference>
<feature type="non-terminal residue" evidence="20">
    <location>
        <position position="609"/>
    </location>
</feature>
<keyword evidence="10" id="KW-0378">Hydrolase</keyword>
<feature type="non-terminal residue" evidence="20">
    <location>
        <position position="1"/>
    </location>
</feature>
<evidence type="ECO:0000313" key="20">
    <source>
        <dbReference type="EMBL" id="NWU93313.1"/>
    </source>
</evidence>
<feature type="binding site" evidence="17">
    <location>
        <position position="261"/>
    </location>
    <ligand>
        <name>substrate</name>
    </ligand>
</feature>
<dbReference type="GO" id="GO:0005634">
    <property type="term" value="C:nucleus"/>
    <property type="evidence" value="ECO:0007669"/>
    <property type="project" value="UniProtKB-SubCell"/>
</dbReference>
<sequence length="609" mass="68473">MLQEGAHGKWTVSSSDESTEENSDSEKPSTSSLRHAACDRVSGPQYPCSEARKAAHKRRASPVKLSDESFPTESPPASKPRTNQESSGWCLSSSDEDPEETGKHDLKETLKEEKCDVPEEHPLNLCKSDELSENQKAEECDETPSEAQDTWDMLNGGNPFRFFLTKVRGIEHSYNSGALHIKDILSPLFGTLMSSAQFNYCIDVPWLVRQYPQEFRKKPLLIVHGEKRESKAELMAQARPYENISFCQAKLDIAFGTHHTKMMLLLYEEGLRVVIHTSNLIAEDWHQKTQGMWLSPLYPRLPQGAAGSTGESQTNFKSDLISYLMAYNSPALKEWIDLIQEHDLSETRVYLLGSTPGRYQGSDKEKWGHLRLRKLLKEHASSIPAQQSWPVVGQFSSIGSMGVDGSKWLCSEFRESLVAAGSSGTTLLKCDVPLHLVYPTVDNVRQSLEGYPGCYTLLSILDLKIKLYEKNSFSFPSKWLAEVSGRSRAIPHIKTYMRPSPDFQKIAWFLVTSANLSKAAWGALEKNGTQLMIRSYELGVLFLPSAFGLDKGYFHVRGQMLSESKDSATCFPVPYDLPPQQYGSKDQPWIWNIPYTDAPDTHGNMWVPS</sequence>
<dbReference type="FunFam" id="3.30.870.10:FF:000012">
    <property type="entry name" value="Tyrosyl-DNA phosphodiesterase 1"/>
    <property type="match status" value="1"/>
</dbReference>
<evidence type="ECO:0000256" key="8">
    <source>
        <dbReference type="ARBA" id="ARBA00022737"/>
    </source>
</evidence>
<feature type="active site" description="Proton donor/acceptor" evidence="16">
    <location>
        <position position="492"/>
    </location>
</feature>
<keyword evidence="5" id="KW-0963">Cytoplasm</keyword>
<evidence type="ECO:0000256" key="14">
    <source>
        <dbReference type="ARBA" id="ARBA00054472"/>
    </source>
</evidence>
<gene>
    <name evidence="20" type="primary">Tdp1</name>
    <name evidence="20" type="ORF">UPUEPO_R03780</name>
</gene>
<accession>A0A7K6ATH0</accession>
<evidence type="ECO:0000256" key="9">
    <source>
        <dbReference type="ARBA" id="ARBA00022763"/>
    </source>
</evidence>
<feature type="region of interest" description="Disordered" evidence="19">
    <location>
        <begin position="132"/>
        <end position="151"/>
    </location>
</feature>
<keyword evidence="13" id="KW-0539">Nucleus</keyword>
<evidence type="ECO:0000256" key="1">
    <source>
        <dbReference type="ARBA" id="ARBA00004123"/>
    </source>
</evidence>
<comment type="subunit">
    <text evidence="4">Monomer.</text>
</comment>
<dbReference type="FunFam" id="3.30.870.10:FF:000020">
    <property type="entry name" value="Tyrosyl-DNA phosphodiesterase 1"/>
    <property type="match status" value="1"/>
</dbReference>
<feature type="site" description="Interaction with DNA" evidence="18">
    <location>
        <position position="517"/>
    </location>
</feature>
<evidence type="ECO:0000256" key="15">
    <source>
        <dbReference type="ARBA" id="ARBA00073062"/>
    </source>
</evidence>
<dbReference type="GO" id="GO:0000012">
    <property type="term" value="P:single strand break repair"/>
    <property type="evidence" value="ECO:0007669"/>
    <property type="project" value="UniProtKB-ARBA"/>
</dbReference>
<keyword evidence="8" id="KW-0677">Repeat</keyword>
<evidence type="ECO:0000256" key="6">
    <source>
        <dbReference type="ARBA" id="ARBA00022553"/>
    </source>
</evidence>
<keyword evidence="11" id="KW-0269">Exonuclease</keyword>
<feature type="region of interest" description="Disordered" evidence="19">
    <location>
        <begin position="1"/>
        <end position="114"/>
    </location>
</feature>
<dbReference type="Proteomes" id="UP000544127">
    <property type="component" value="Unassembled WGS sequence"/>
</dbReference>
<comment type="similarity">
    <text evidence="3">Belongs to the tyrosyl-DNA phosphodiesterase family.</text>
</comment>
<dbReference type="PANTHER" id="PTHR12415:SF0">
    <property type="entry name" value="TYROSYL-DNA PHOSPHODIESTERASE 1"/>
    <property type="match status" value="1"/>
</dbReference>
<comment type="subcellular location">
    <subcellularLocation>
        <location evidence="2">Cytoplasm</location>
    </subcellularLocation>
    <subcellularLocation>
        <location evidence="1">Nucleus</location>
    </subcellularLocation>
</comment>
<reference evidence="20 21" key="1">
    <citation type="submission" date="2019-09" db="EMBL/GenBank/DDBJ databases">
        <title>Bird 10,000 Genomes (B10K) Project - Family phase.</title>
        <authorList>
            <person name="Zhang G."/>
        </authorList>
    </citation>
    <scope>NUCLEOTIDE SEQUENCE [LARGE SCALE GENOMIC DNA]</scope>
    <source>
        <strain evidence="20">B10K-DU-012-37</strain>
    </source>
</reference>
<evidence type="ECO:0000256" key="19">
    <source>
        <dbReference type="SAM" id="MobiDB-lite"/>
    </source>
</evidence>
<dbReference type="GO" id="GO:0003690">
    <property type="term" value="F:double-stranded DNA binding"/>
    <property type="evidence" value="ECO:0007669"/>
    <property type="project" value="TreeGrafter"/>
</dbReference>
<feature type="compositionally biased region" description="Basic and acidic residues" evidence="19">
    <location>
        <begin position="100"/>
        <end position="114"/>
    </location>
</feature>
<keyword evidence="12" id="KW-0234">DNA repair</keyword>
<evidence type="ECO:0000256" key="5">
    <source>
        <dbReference type="ARBA" id="ARBA00022490"/>
    </source>
</evidence>
<evidence type="ECO:0000256" key="16">
    <source>
        <dbReference type="PIRSR" id="PIRSR610347-1"/>
    </source>
</evidence>
<keyword evidence="21" id="KW-1185">Reference proteome</keyword>
<keyword evidence="7" id="KW-0540">Nuclease</keyword>
<dbReference type="GO" id="GO:0005737">
    <property type="term" value="C:cytoplasm"/>
    <property type="evidence" value="ECO:0007669"/>
    <property type="project" value="UniProtKB-SubCell"/>
</dbReference>
<keyword evidence="9" id="KW-0227">DNA damage</keyword>
<feature type="binding site" evidence="17">
    <location>
        <position position="494"/>
    </location>
    <ligand>
        <name>substrate</name>
    </ligand>
</feature>
<dbReference type="InterPro" id="IPR010347">
    <property type="entry name" value="Tdp1"/>
</dbReference>
<feature type="active site" description="Nucleophile" evidence="16">
    <location>
        <position position="259"/>
    </location>
</feature>
<dbReference type="Pfam" id="PF06087">
    <property type="entry name" value="Tyr-DNA_phospho"/>
    <property type="match status" value="1"/>
</dbReference>
<evidence type="ECO:0000256" key="12">
    <source>
        <dbReference type="ARBA" id="ARBA00023204"/>
    </source>
</evidence>
<dbReference type="CDD" id="cd09193">
    <property type="entry name" value="PLDc_mTdp1_1"/>
    <property type="match status" value="1"/>
</dbReference>
<name>A0A7K6ATH0_UPUEP</name>
<comment type="caution">
    <text evidence="20">The sequence shown here is derived from an EMBL/GenBank/DDBJ whole genome shotgun (WGS) entry which is preliminary data.</text>
</comment>
<evidence type="ECO:0000256" key="10">
    <source>
        <dbReference type="ARBA" id="ARBA00022801"/>
    </source>
</evidence>
<dbReference type="EMBL" id="VZRI01005077">
    <property type="protein sequence ID" value="NWU93313.1"/>
    <property type="molecule type" value="Genomic_DNA"/>
</dbReference>
<evidence type="ECO:0000256" key="18">
    <source>
        <dbReference type="PIRSR" id="PIRSR610347-3"/>
    </source>
</evidence>
<evidence type="ECO:0000256" key="4">
    <source>
        <dbReference type="ARBA" id="ARBA00011245"/>
    </source>
</evidence>
<dbReference type="GO" id="GO:0017005">
    <property type="term" value="F:3'-tyrosyl-DNA phosphodiesterase activity"/>
    <property type="evidence" value="ECO:0007669"/>
    <property type="project" value="TreeGrafter"/>
</dbReference>
<dbReference type="Gene3D" id="3.30.870.10">
    <property type="entry name" value="Endonuclease Chain A"/>
    <property type="match status" value="2"/>
</dbReference>
<protein>
    <recommendedName>
        <fullName evidence="15">Tyrosyl-DNA phosphodiesterase 1</fullName>
    </recommendedName>
</protein>
<proteinExistence type="inferred from homology"/>
<evidence type="ECO:0000256" key="2">
    <source>
        <dbReference type="ARBA" id="ARBA00004496"/>
    </source>
</evidence>
<evidence type="ECO:0000256" key="17">
    <source>
        <dbReference type="PIRSR" id="PIRSR610347-2"/>
    </source>
</evidence>
<evidence type="ECO:0000256" key="7">
    <source>
        <dbReference type="ARBA" id="ARBA00022722"/>
    </source>
</evidence>
<dbReference type="PANTHER" id="PTHR12415">
    <property type="entry name" value="TYROSYL-DNA PHOSPHODIESTERASE 1"/>
    <property type="match status" value="1"/>
</dbReference>